<dbReference type="Pfam" id="PF03989">
    <property type="entry name" value="DNA_gyraseA_C"/>
    <property type="match status" value="6"/>
</dbReference>
<reference evidence="10 11" key="1">
    <citation type="submission" date="2017-08" db="EMBL/GenBank/DDBJ databases">
        <title>Reclassification of Bisgaard taxon 37 and 44.</title>
        <authorList>
            <person name="Christensen H."/>
        </authorList>
    </citation>
    <scope>NUCLEOTIDE SEQUENCE [LARGE SCALE GENOMIC DNA]</scope>
    <source>
        <strain evidence="10 11">EEAB3T1</strain>
    </source>
</reference>
<dbReference type="PANTHER" id="PTHR43493:SF5">
    <property type="entry name" value="DNA GYRASE SUBUNIT A, CHLOROPLASTIC_MITOCHONDRIAL"/>
    <property type="match status" value="1"/>
</dbReference>
<dbReference type="GO" id="GO:0005524">
    <property type="term" value="F:ATP binding"/>
    <property type="evidence" value="ECO:0007669"/>
    <property type="project" value="InterPro"/>
</dbReference>
<dbReference type="SMART" id="SM00434">
    <property type="entry name" value="TOP4c"/>
    <property type="match status" value="1"/>
</dbReference>
<evidence type="ECO:0000313" key="10">
    <source>
        <dbReference type="EMBL" id="RIY33840.1"/>
    </source>
</evidence>
<dbReference type="InterPro" id="IPR013758">
    <property type="entry name" value="Topo_IIA_A/C_ab"/>
</dbReference>
<feature type="compositionally biased region" description="Polar residues" evidence="8">
    <location>
        <begin position="964"/>
        <end position="974"/>
    </location>
</feature>
<dbReference type="OrthoDB" id="9806486at2"/>
<dbReference type="Gene3D" id="3.30.1360.40">
    <property type="match status" value="1"/>
</dbReference>
<dbReference type="Proteomes" id="UP000265964">
    <property type="component" value="Unassembled WGS sequence"/>
</dbReference>
<dbReference type="InterPro" id="IPR035516">
    <property type="entry name" value="Gyrase/topoIV_suA_C"/>
</dbReference>
<feature type="domain" description="Topo IIA-type catalytic" evidence="9">
    <location>
        <begin position="42"/>
        <end position="546"/>
    </location>
</feature>
<dbReference type="InterPro" id="IPR002205">
    <property type="entry name" value="Topo_IIA_dom_A"/>
</dbReference>
<comment type="catalytic activity">
    <reaction evidence="1 7">
        <text>ATP-dependent breakage, passage and rejoining of double-stranded DNA.</text>
        <dbReference type="EC" id="5.6.2.2"/>
    </reaction>
</comment>
<dbReference type="PANTHER" id="PTHR43493">
    <property type="entry name" value="DNA GYRASE/TOPOISOMERASE SUBUNIT A"/>
    <property type="match status" value="1"/>
</dbReference>
<evidence type="ECO:0000256" key="1">
    <source>
        <dbReference type="ARBA" id="ARBA00000185"/>
    </source>
</evidence>
<gene>
    <name evidence="10" type="ORF">CKF59_06105</name>
</gene>
<evidence type="ECO:0000256" key="6">
    <source>
        <dbReference type="ARBA" id="ARBA00023235"/>
    </source>
</evidence>
<evidence type="ECO:0000256" key="7">
    <source>
        <dbReference type="PROSITE-ProRule" id="PRU01384"/>
    </source>
</evidence>
<keyword evidence="4 7" id="KW-0799">Topoisomerase</keyword>
<keyword evidence="11" id="KW-1185">Reference proteome</keyword>
<dbReference type="EMBL" id="NRJF01000184">
    <property type="protein sequence ID" value="RIY33840.1"/>
    <property type="molecule type" value="Genomic_DNA"/>
</dbReference>
<evidence type="ECO:0000256" key="5">
    <source>
        <dbReference type="ARBA" id="ARBA00023125"/>
    </source>
</evidence>
<comment type="similarity">
    <text evidence="2">Belongs to the type II topoisomerase GyrA/ParC subunit family.</text>
</comment>
<dbReference type="GO" id="GO:0003918">
    <property type="term" value="F:DNA topoisomerase type II (double strand cut, ATP-hydrolyzing) activity"/>
    <property type="evidence" value="ECO:0007669"/>
    <property type="project" value="UniProtKB-EC"/>
</dbReference>
<comment type="caution">
    <text evidence="10">The sequence shown here is derived from an EMBL/GenBank/DDBJ whole genome shotgun (WGS) entry which is preliminary data.</text>
</comment>
<dbReference type="SUPFAM" id="SSF101904">
    <property type="entry name" value="GyrA/ParC C-terminal domain-like"/>
    <property type="match status" value="2"/>
</dbReference>
<organism evidence="10 11">
    <name type="scientific">Psittacicella gerlachiana</name>
    <dbReference type="NCBI Taxonomy" id="2028574"/>
    <lineage>
        <taxon>Bacteria</taxon>
        <taxon>Pseudomonadati</taxon>
        <taxon>Pseudomonadota</taxon>
        <taxon>Gammaproteobacteria</taxon>
        <taxon>Pasteurellales</taxon>
        <taxon>Psittacicellaceae</taxon>
        <taxon>Psittacicella</taxon>
    </lineage>
</organism>
<sequence length="974" mass="108287">MSESNNQNPSGFNGEVKPINIVDELKTSYLDYAMSVIMSRALPDARDGFKPVHRRVLYAMHEGGNTPDKPFVKSAEIVGKVMGLYHPHGDSAIYGTLVRMAQDFSLRYPLVQGQGNFGGRGDEAPAAMRYTEARMSHIALELLKDIKKETVDFIPNYSNKTTEPLVLPTRFPNLLVNGSSGIAVGMATNIPPHNLTEVLNGCIAYVDNPEITIDQLMEYIPAPDFPTGGIILGRSGIREAYHTGRGKLYLRSVYKVSEESRVKKINIVEIPYQVSYNTVIERIHDLIKNDEIQGITEVLNLSKNDINIELRVHKDYDPHVIMNQLFAKTSLQSSISFNMLALNKGKPQTLNLKQFISIFIDFRREVITRRCVYELRVARARAHTLEALAIALDNIDEIIHLIRASADRNQAAQALLGRGWNCKVLASMLANVGDNPEVARPVTLEDQYGINQADGLYYLSPEQASDILAMQLSRLTGLEQHEISNEYQGKVAEIIRLLEILNDPAKLTAVLREELIQSRDNNKRKDNNYDARLSQISDEAISLDDESFINKEDVVITYSRDSYIKFQALNEYRSQSRGGRGRQATQVKENDEIDQLVIGKTTDTLLCFTSLGRVFQIKVYKLPRATQASRGRPINNYLNLQDDEKITNLIILDEEANEDIENKYLFFATEQGKVKKTKLSLFSKIRVNGLKAITLANTEVAGSEEVSEENETNAEDINLEQDANDVAHDLLPDRLAQVVVISDGDPVYLISRAGHVSAFSSDCVRAQGRTSRGVRGMRLQEGEDKVIAVIVPKNDDPLLTVTERGLGKRTSLEEIQLRQNRGTKGVRIHKLSERAGNAVIGATQINVADQLAIITDGGKLVRINANEIRLTGRVSAGVKLVNLVKGELVASIERIVDGQSIEEEDRLAAKAHAEAELGFTNLADNSTANQTGEQVARISGTDYADDQIEDIDSDSEQIESSQSNAQMNQETDSE</sequence>
<dbReference type="PROSITE" id="PS52040">
    <property type="entry name" value="TOPO_IIA"/>
    <property type="match status" value="1"/>
</dbReference>
<evidence type="ECO:0000256" key="2">
    <source>
        <dbReference type="ARBA" id="ARBA00008263"/>
    </source>
</evidence>
<dbReference type="GO" id="GO:0006265">
    <property type="term" value="P:DNA topological change"/>
    <property type="evidence" value="ECO:0007669"/>
    <property type="project" value="UniProtKB-UniRule"/>
</dbReference>
<keyword evidence="5 7" id="KW-0238">DNA-binding</keyword>
<feature type="region of interest" description="Disordered" evidence="8">
    <location>
        <begin position="953"/>
        <end position="974"/>
    </location>
</feature>
<evidence type="ECO:0000256" key="4">
    <source>
        <dbReference type="ARBA" id="ARBA00023029"/>
    </source>
</evidence>
<dbReference type="RefSeq" id="WP_119535065.1">
    <property type="nucleotide sequence ID" value="NZ_NRJF01000184.1"/>
</dbReference>
<protein>
    <recommendedName>
        <fullName evidence="3">DNA topoisomerase (ATP-hydrolyzing)</fullName>
        <ecNumber evidence="3">5.6.2.2</ecNumber>
    </recommendedName>
</protein>
<keyword evidence="6 7" id="KW-0413">Isomerase</keyword>
<dbReference type="SUPFAM" id="SSF56719">
    <property type="entry name" value="Type II DNA topoisomerase"/>
    <property type="match status" value="1"/>
</dbReference>
<dbReference type="Gene3D" id="2.120.10.90">
    <property type="entry name" value="DNA gyrase/topoisomerase IV, subunit A, C-terminal"/>
    <property type="match status" value="1"/>
</dbReference>
<dbReference type="NCBIfam" id="NF004044">
    <property type="entry name" value="PRK05561.1"/>
    <property type="match status" value="1"/>
</dbReference>
<dbReference type="CDD" id="cd00187">
    <property type="entry name" value="TOP4c"/>
    <property type="match status" value="1"/>
</dbReference>
<evidence type="ECO:0000313" key="11">
    <source>
        <dbReference type="Proteomes" id="UP000265964"/>
    </source>
</evidence>
<dbReference type="InterPro" id="IPR050220">
    <property type="entry name" value="Type_II_DNA_Topoisomerases"/>
</dbReference>
<dbReference type="InterPro" id="IPR013760">
    <property type="entry name" value="Topo_IIA-like_dom_sf"/>
</dbReference>
<dbReference type="EC" id="5.6.2.2" evidence="3"/>
<name>A0A3A1Y9E5_9GAMM</name>
<dbReference type="GO" id="GO:0009330">
    <property type="term" value="C:DNA topoisomerase type II (double strand cut, ATP-hydrolyzing) complex"/>
    <property type="evidence" value="ECO:0007669"/>
    <property type="project" value="TreeGrafter"/>
</dbReference>
<dbReference type="Pfam" id="PF00521">
    <property type="entry name" value="DNA_topoisoIV"/>
    <property type="match status" value="1"/>
</dbReference>
<dbReference type="FunFam" id="3.90.199.10:FF:000001">
    <property type="entry name" value="DNA gyrase subunit A"/>
    <property type="match status" value="1"/>
</dbReference>
<evidence type="ECO:0000259" key="9">
    <source>
        <dbReference type="PROSITE" id="PS52040"/>
    </source>
</evidence>
<dbReference type="GO" id="GO:0003677">
    <property type="term" value="F:DNA binding"/>
    <property type="evidence" value="ECO:0007669"/>
    <property type="project" value="UniProtKB-UniRule"/>
</dbReference>
<evidence type="ECO:0000256" key="3">
    <source>
        <dbReference type="ARBA" id="ARBA00012895"/>
    </source>
</evidence>
<dbReference type="AlphaFoldDB" id="A0A3A1Y9E5"/>
<dbReference type="Gene3D" id="3.90.199.10">
    <property type="entry name" value="Topoisomerase II, domain 5"/>
    <property type="match status" value="1"/>
</dbReference>
<dbReference type="Gene3D" id="1.10.268.10">
    <property type="entry name" value="Topoisomerase, domain 3"/>
    <property type="match status" value="1"/>
</dbReference>
<accession>A0A3A1Y9E5</accession>
<dbReference type="InterPro" id="IPR013757">
    <property type="entry name" value="Topo_IIA_A_a_sf"/>
</dbReference>
<dbReference type="GO" id="GO:0005737">
    <property type="term" value="C:cytoplasm"/>
    <property type="evidence" value="ECO:0007669"/>
    <property type="project" value="TreeGrafter"/>
</dbReference>
<proteinExistence type="inferred from homology"/>
<feature type="active site" description="O-(5'-phospho-DNA)-tyrosine intermediate" evidence="7">
    <location>
        <position position="130"/>
    </location>
</feature>
<evidence type="ECO:0000256" key="8">
    <source>
        <dbReference type="SAM" id="MobiDB-lite"/>
    </source>
</evidence>
<dbReference type="InterPro" id="IPR006691">
    <property type="entry name" value="GyrA/parC_rep"/>
</dbReference>